<dbReference type="PANTHER" id="PTHR45740">
    <property type="entry name" value="POLY [ADP-RIBOSE] POLYMERASE"/>
    <property type="match status" value="1"/>
</dbReference>
<dbReference type="Pfam" id="PF00644">
    <property type="entry name" value="PARP"/>
    <property type="match status" value="1"/>
</dbReference>
<dbReference type="SUPFAM" id="SSF56399">
    <property type="entry name" value="ADP-ribosylation"/>
    <property type="match status" value="1"/>
</dbReference>
<feature type="domain" description="PARP catalytic" evidence="4">
    <location>
        <begin position="282"/>
        <end position="506"/>
    </location>
</feature>
<reference evidence="6" key="1">
    <citation type="submission" date="2025-08" db="UniProtKB">
        <authorList>
            <consortium name="RefSeq"/>
        </authorList>
    </citation>
    <scope>IDENTIFICATION</scope>
    <source>
        <tissue evidence="6">Testes</tissue>
    </source>
</reference>
<dbReference type="Proteomes" id="UP000694865">
    <property type="component" value="Unplaced"/>
</dbReference>
<feature type="coiled-coil region" evidence="2">
    <location>
        <begin position="102"/>
        <end position="131"/>
    </location>
</feature>
<feature type="compositionally biased region" description="Basic and acidic residues" evidence="3">
    <location>
        <begin position="618"/>
        <end position="630"/>
    </location>
</feature>
<dbReference type="GeneID" id="102802910"/>
<keyword evidence="5" id="KW-1185">Reference proteome</keyword>
<keyword evidence="1" id="KW-0808">Transferase</keyword>
<protein>
    <recommendedName>
        <fullName evidence="1">Poly [ADP-ribose] polymerase</fullName>
        <shortName evidence="1">PARP</shortName>
        <ecNumber evidence="1">2.4.2.-</ecNumber>
    </recommendedName>
</protein>
<name>A0ABM0LTT2_SACKO</name>
<feature type="compositionally biased region" description="Acidic residues" evidence="3">
    <location>
        <begin position="782"/>
        <end position="807"/>
    </location>
</feature>
<proteinExistence type="predicted"/>
<keyword evidence="1" id="KW-0520">NAD</keyword>
<dbReference type="InterPro" id="IPR012317">
    <property type="entry name" value="Poly(ADP-ribose)pol_cat_dom"/>
</dbReference>
<dbReference type="PROSITE" id="PS51059">
    <property type="entry name" value="PARP_CATALYTIC"/>
    <property type="match status" value="1"/>
</dbReference>
<evidence type="ECO:0000313" key="5">
    <source>
        <dbReference type="Proteomes" id="UP000694865"/>
    </source>
</evidence>
<dbReference type="Gene3D" id="3.90.228.10">
    <property type="match status" value="1"/>
</dbReference>
<evidence type="ECO:0000256" key="3">
    <source>
        <dbReference type="SAM" id="MobiDB-lite"/>
    </source>
</evidence>
<organism evidence="5 6">
    <name type="scientific">Saccoglossus kowalevskii</name>
    <name type="common">Acorn worm</name>
    <dbReference type="NCBI Taxonomy" id="10224"/>
    <lineage>
        <taxon>Eukaryota</taxon>
        <taxon>Metazoa</taxon>
        <taxon>Hemichordata</taxon>
        <taxon>Enteropneusta</taxon>
        <taxon>Harrimaniidae</taxon>
        <taxon>Saccoglossus</taxon>
    </lineage>
</organism>
<evidence type="ECO:0000256" key="1">
    <source>
        <dbReference type="RuleBase" id="RU362114"/>
    </source>
</evidence>
<evidence type="ECO:0000259" key="4">
    <source>
        <dbReference type="PROSITE" id="PS51059"/>
    </source>
</evidence>
<gene>
    <name evidence="6" type="primary">LOC102802910</name>
</gene>
<dbReference type="InterPro" id="IPR051712">
    <property type="entry name" value="ARTD-AVP"/>
</dbReference>
<dbReference type="Pfam" id="PF14555">
    <property type="entry name" value="UBA_4"/>
    <property type="match status" value="1"/>
</dbReference>
<sequence>MSYDKELLQEACDDRLYDASNEVDILPLRGVDLEYRYGDLNDQTLVEQVKGESLLSNSANSEDMEHSLGSLTGTGWQQIPYTGLSGNHGDSIEITTNADDDNDEIERLVKKEELQKKAMETERFLNDLKNNKKLKNHTSIPKGSLENKTLLCRGAASTVALEKNMMLSAEDKHKTHPKKKKWKVVTSDVNLDIENEASSSNEFDTDQNSGWHISPVNAWSSSSWESNVTDVVNHSDKVKKKQFTEKASAPLVDTVESDSDSKVKAITHYKPLKPFETGDSDHPSNWKTDGWSSEEGYYLVTLETSSYEYCSIRTEFTNTNVQINRIERLENLDLWGKFQFERERMSKNRPIEFNLNECYLYHGSMVDIAEICSDGLDLRRGKIGFFGRGIYFSDNVNKCMLYSVNPDGSCPSKFPYILKCRVLLGDTKEYAPGEKNPDLKTEPIRENRLPGQPKYYDSVKGNIMGDDEYILYNNNRVMPEYIITYKPTTRKNNTNQSASVETTSKLNSTTSENIATNSVSVSTIVDASAKKEVSITTIQDEVAEEVSNELWMFNQDDAISAEVEASLYPVQNEDLSAELSYNASSTEGAGGPPGASSRAQNESAVGNSKRLVWDVQTADEHDRKLEEVRKQLRSKNKGGSLSSNVQRQTSASALPLSHDEKLEEVRKTLKKKKKKKATKDEASESLFPNETPKREAYRRKCVQASDHQVDEIRKYLKSHHLRLQQQGADDQALNKVENLLIAYSETYGSIDDPASAPVPAVLTPDTPPKPIGRKHGKKKPEEEEEEDEEEEEEEDEIQVAETIDDTSENLQLFTADDDNVIDKSEYATQSTTNALTGIRSFHSVVEDDPVKQVMDSLVAQFKECTGEDDDDVAKEYIKNAQMDINEAVLKYITQ</sequence>
<evidence type="ECO:0000313" key="6">
    <source>
        <dbReference type="RefSeq" id="XP_006811173.1"/>
    </source>
</evidence>
<feature type="compositionally biased region" description="Basic and acidic residues" evidence="3">
    <location>
        <begin position="657"/>
        <end position="667"/>
    </location>
</feature>
<feature type="compositionally biased region" description="Polar residues" evidence="3">
    <location>
        <begin position="637"/>
        <end position="652"/>
    </location>
</feature>
<keyword evidence="1" id="KW-0328">Glycosyltransferase</keyword>
<accession>A0ABM0LTT2</accession>
<evidence type="ECO:0000256" key="2">
    <source>
        <dbReference type="SAM" id="Coils"/>
    </source>
</evidence>
<feature type="region of interest" description="Disordered" evidence="3">
    <location>
        <begin position="582"/>
        <end position="692"/>
    </location>
</feature>
<dbReference type="EC" id="2.4.2.-" evidence="1"/>
<keyword evidence="2" id="KW-0175">Coiled coil</keyword>
<dbReference type="PANTHER" id="PTHR45740:SF2">
    <property type="entry name" value="POLY [ADP-RIBOSE] POLYMERASE"/>
    <property type="match status" value="1"/>
</dbReference>
<feature type="region of interest" description="Disordered" evidence="3">
    <location>
        <begin position="749"/>
        <end position="808"/>
    </location>
</feature>
<feature type="compositionally biased region" description="Basic residues" evidence="3">
    <location>
        <begin position="668"/>
        <end position="677"/>
    </location>
</feature>
<dbReference type="RefSeq" id="XP_006811173.1">
    <property type="nucleotide sequence ID" value="XM_006811110.1"/>
</dbReference>